<sequence>MTSSASAVEGARAPPLSFSPDLPDLSGNIFHCPAELTDETTVPNSVFVLGFYDMEDKHREEQLKTTKSNLDSLGIRSTVIFSDRVRTEDLERTFAHHLKGGKEGGVTIILCGDGDNDPDSREHLLCTTLPSKDTWDVRTGDLIDHLGRQWTEHQAGGEEAVDPVASSPYDAVLIGEEQQEEDLDFNSTRARIIHSATPSILQRCKDRLWSCSSWAMRVFGLVEDDVPAGQRTPRLSVLLSGENMRAALDCVRWLPVGSTIIDLDTDTGLHELLNKLASSPSKKNSCDFSAGSLFLSLLTSGMPMPDYWKPEYSVAAFESYGAPGTSEMEVGDLEMDPADSTILAGIADRKVRARGVSGISEAWMDYIASQIRSGLALSEADKGAVLIMVNTDRFATSWWPVVKACIG</sequence>
<protein>
    <submittedName>
        <fullName evidence="1">Uncharacterized protein</fullName>
    </submittedName>
</protein>
<dbReference type="EMBL" id="JAKWFO010000015">
    <property type="protein sequence ID" value="KAI9632099.1"/>
    <property type="molecule type" value="Genomic_DNA"/>
</dbReference>
<dbReference type="Proteomes" id="UP001164286">
    <property type="component" value="Unassembled WGS sequence"/>
</dbReference>
<reference evidence="1" key="1">
    <citation type="journal article" date="2022" name="G3 (Bethesda)">
        <title>High quality genome of the basidiomycete yeast Dioszegia hungarica PDD-24b-2 isolated from cloud water.</title>
        <authorList>
            <person name="Jarrige D."/>
            <person name="Haridas S."/>
            <person name="Bleykasten-Grosshans C."/>
            <person name="Joly M."/>
            <person name="Nadalig T."/>
            <person name="Sancelme M."/>
            <person name="Vuilleumier S."/>
            <person name="Grigoriev I.V."/>
            <person name="Amato P."/>
            <person name="Bringel F."/>
        </authorList>
    </citation>
    <scope>NUCLEOTIDE SEQUENCE</scope>
    <source>
        <strain evidence="1">PDD-24b-2</strain>
    </source>
</reference>
<accession>A0AA38LS29</accession>
<keyword evidence="2" id="KW-1185">Reference proteome</keyword>
<dbReference type="RefSeq" id="XP_052941876.1">
    <property type="nucleotide sequence ID" value="XM_053091491.1"/>
</dbReference>
<dbReference type="AlphaFoldDB" id="A0AA38LS29"/>
<comment type="caution">
    <text evidence="1">The sequence shown here is derived from an EMBL/GenBank/DDBJ whole genome shotgun (WGS) entry which is preliminary data.</text>
</comment>
<gene>
    <name evidence="1" type="ORF">MKK02DRAFT_41243</name>
</gene>
<dbReference type="GeneID" id="77730696"/>
<organism evidence="1 2">
    <name type="scientific">Dioszegia hungarica</name>
    <dbReference type="NCBI Taxonomy" id="4972"/>
    <lineage>
        <taxon>Eukaryota</taxon>
        <taxon>Fungi</taxon>
        <taxon>Dikarya</taxon>
        <taxon>Basidiomycota</taxon>
        <taxon>Agaricomycotina</taxon>
        <taxon>Tremellomycetes</taxon>
        <taxon>Tremellales</taxon>
        <taxon>Bulleribasidiaceae</taxon>
        <taxon>Dioszegia</taxon>
    </lineage>
</organism>
<name>A0AA38LS29_9TREE</name>
<proteinExistence type="predicted"/>
<evidence type="ECO:0000313" key="2">
    <source>
        <dbReference type="Proteomes" id="UP001164286"/>
    </source>
</evidence>
<evidence type="ECO:0000313" key="1">
    <source>
        <dbReference type="EMBL" id="KAI9632099.1"/>
    </source>
</evidence>